<evidence type="ECO:0000313" key="4">
    <source>
        <dbReference type="Proteomes" id="UP000593567"/>
    </source>
</evidence>
<feature type="coiled-coil region" evidence="1">
    <location>
        <begin position="211"/>
        <end position="310"/>
    </location>
</feature>
<reference evidence="3" key="1">
    <citation type="submission" date="2020-06" db="EMBL/GenBank/DDBJ databases">
        <title>Draft genome of Bugula neritina, a colonial animal packing powerful symbionts and potential medicines.</title>
        <authorList>
            <person name="Rayko M."/>
        </authorList>
    </citation>
    <scope>NUCLEOTIDE SEQUENCE [LARGE SCALE GENOMIC DNA]</scope>
    <source>
        <strain evidence="3">Kwan_BN1</strain>
    </source>
</reference>
<feature type="compositionally biased region" description="Basic residues" evidence="2">
    <location>
        <begin position="1"/>
        <end position="10"/>
    </location>
</feature>
<dbReference type="EMBL" id="VXIV02001454">
    <property type="protein sequence ID" value="KAF6033142.1"/>
    <property type="molecule type" value="Genomic_DNA"/>
</dbReference>
<gene>
    <name evidence="3" type="ORF">EB796_008572</name>
</gene>
<feature type="coiled-coil region" evidence="1">
    <location>
        <begin position="89"/>
        <end position="158"/>
    </location>
</feature>
<proteinExistence type="predicted"/>
<dbReference type="SUPFAM" id="SSF57997">
    <property type="entry name" value="Tropomyosin"/>
    <property type="match status" value="1"/>
</dbReference>
<evidence type="ECO:0000313" key="3">
    <source>
        <dbReference type="EMBL" id="KAF6033142.1"/>
    </source>
</evidence>
<evidence type="ECO:0000256" key="1">
    <source>
        <dbReference type="SAM" id="Coils"/>
    </source>
</evidence>
<feature type="compositionally biased region" description="Polar residues" evidence="2">
    <location>
        <begin position="378"/>
        <end position="395"/>
    </location>
</feature>
<feature type="region of interest" description="Disordered" evidence="2">
    <location>
        <begin position="442"/>
        <end position="461"/>
    </location>
</feature>
<name>A0A7J7K3E7_BUGNE</name>
<keyword evidence="1" id="KW-0175">Coiled coil</keyword>
<feature type="region of interest" description="Disordered" evidence="2">
    <location>
        <begin position="1"/>
        <end position="37"/>
    </location>
</feature>
<organism evidence="3 4">
    <name type="scientific">Bugula neritina</name>
    <name type="common">Brown bryozoan</name>
    <name type="synonym">Sertularia neritina</name>
    <dbReference type="NCBI Taxonomy" id="10212"/>
    <lineage>
        <taxon>Eukaryota</taxon>
        <taxon>Metazoa</taxon>
        <taxon>Spiralia</taxon>
        <taxon>Lophotrochozoa</taxon>
        <taxon>Bryozoa</taxon>
        <taxon>Gymnolaemata</taxon>
        <taxon>Cheilostomatida</taxon>
        <taxon>Flustrina</taxon>
        <taxon>Buguloidea</taxon>
        <taxon>Bugulidae</taxon>
        <taxon>Bugula</taxon>
    </lineage>
</organism>
<dbReference type="AlphaFoldDB" id="A0A7J7K3E7"/>
<comment type="caution">
    <text evidence="3">The sequence shown here is derived from an EMBL/GenBank/DDBJ whole genome shotgun (WGS) entry which is preliminary data.</text>
</comment>
<keyword evidence="4" id="KW-1185">Reference proteome</keyword>
<accession>A0A7J7K3E7</accession>
<feature type="compositionally biased region" description="Polar residues" evidence="2">
    <location>
        <begin position="24"/>
        <end position="36"/>
    </location>
</feature>
<protein>
    <submittedName>
        <fullName evidence="3">CCDC62</fullName>
    </submittedName>
</protein>
<feature type="region of interest" description="Disordered" evidence="2">
    <location>
        <begin position="378"/>
        <end position="403"/>
    </location>
</feature>
<dbReference type="Proteomes" id="UP000593567">
    <property type="component" value="Unassembled WGS sequence"/>
</dbReference>
<evidence type="ECO:0000256" key="2">
    <source>
        <dbReference type="SAM" id="MobiDB-lite"/>
    </source>
</evidence>
<dbReference type="OrthoDB" id="6284716at2759"/>
<sequence>MEHQSKRHQRSASQHSKTGPVAHSTPSNTPSKSLRFSDTLHVADGGIDMPDGAALPPTRFIFKRDLSSHSAASNNALGEMERDTIIKQRTELQLLINELRDRDKELNEMVQAHHTEMKAWKEDRSRTQLLEQKCAKLERDLTKRNNQVRELLKKLKLTETDAVESSTALENTRHQLQSLVEEHTRTCQQLGDLEEYNTKLQDSFKDTSQSLGNTEGKVMHLQNQLELKEREAVATNKEQLEKITFEVKTSANEWKIKYTDLKQTTDTLKNELDISNANMDEKDIEMEKLRKQLQERTDELRYTIEREKRKDQMLALQKSKQERTDTELSTLRQMYDLQQHKLVASRKEVAEIKEKNIKYRCSLNQADDSSMFDISGQSLESSLQRSPLRNSQSPRNIRAHSPNRNYLFYSPEQSQNLTGTSTERLQKLLSDSKRLVDTITSNESKSPTHAIAQLSLSGEQS</sequence>